<dbReference type="CDD" id="cd07247">
    <property type="entry name" value="SgaA_N_like"/>
    <property type="match status" value="1"/>
</dbReference>
<evidence type="ECO:0000313" key="2">
    <source>
        <dbReference type="EMBL" id="UWZ85929.1"/>
    </source>
</evidence>
<dbReference type="PANTHER" id="PTHR33993">
    <property type="entry name" value="GLYOXALASE-RELATED"/>
    <property type="match status" value="1"/>
</dbReference>
<evidence type="ECO:0000259" key="1">
    <source>
        <dbReference type="PROSITE" id="PS51819"/>
    </source>
</evidence>
<proteinExistence type="predicted"/>
<dbReference type="AlphaFoldDB" id="A0A9J7BTK8"/>
<dbReference type="EMBL" id="CP093313">
    <property type="protein sequence ID" value="UWZ85929.1"/>
    <property type="molecule type" value="Genomic_DNA"/>
</dbReference>
<dbReference type="KEGG" id="orp:MOP44_08285"/>
<keyword evidence="3" id="KW-1185">Reference proteome</keyword>
<dbReference type="RefSeq" id="WP_260795560.1">
    <property type="nucleotide sequence ID" value="NZ_CP093313.1"/>
</dbReference>
<sequence>MGHPVQHHTINYIEFSATDVAKAKEFYGGVFGWKFTDYGPEYVSFDKDSAGIDGGFRQANEGDREGGAPLIVLYSSDLKETETAIVAAGGSITVPTFEFPGGRRFHFSDGLGNVLAVWSE</sequence>
<evidence type="ECO:0000313" key="3">
    <source>
        <dbReference type="Proteomes" id="UP001059380"/>
    </source>
</evidence>
<feature type="domain" description="VOC" evidence="1">
    <location>
        <begin position="9"/>
        <end position="120"/>
    </location>
</feature>
<dbReference type="InterPro" id="IPR037523">
    <property type="entry name" value="VOC_core"/>
</dbReference>
<reference evidence="2" key="1">
    <citation type="submission" date="2021-04" db="EMBL/GenBank/DDBJ databases">
        <title>Phylogenetic analysis of Acidobacteriaceae.</title>
        <authorList>
            <person name="Qiu L."/>
            <person name="Zhang Q."/>
        </authorList>
    </citation>
    <scope>NUCLEOTIDE SEQUENCE</scope>
    <source>
        <strain evidence="2">DSM 25168</strain>
    </source>
</reference>
<accession>A0A9J7BTK8</accession>
<dbReference type="Pfam" id="PF00903">
    <property type="entry name" value="Glyoxalase"/>
    <property type="match status" value="1"/>
</dbReference>
<dbReference type="Proteomes" id="UP001059380">
    <property type="component" value="Chromosome"/>
</dbReference>
<dbReference type="PANTHER" id="PTHR33993:SF1">
    <property type="entry name" value="GLYOXALASE FAMILY PROTEIN"/>
    <property type="match status" value="1"/>
</dbReference>
<dbReference type="InterPro" id="IPR052164">
    <property type="entry name" value="Anthracycline_SecMetBiosynth"/>
</dbReference>
<protein>
    <submittedName>
        <fullName evidence="2">VOC family protein</fullName>
    </submittedName>
</protein>
<dbReference type="SUPFAM" id="SSF54593">
    <property type="entry name" value="Glyoxalase/Bleomycin resistance protein/Dihydroxybiphenyl dioxygenase"/>
    <property type="match status" value="1"/>
</dbReference>
<dbReference type="InterPro" id="IPR029068">
    <property type="entry name" value="Glyas_Bleomycin-R_OHBP_Dase"/>
</dbReference>
<dbReference type="Gene3D" id="3.10.180.10">
    <property type="entry name" value="2,3-Dihydroxybiphenyl 1,2-Dioxygenase, domain 1"/>
    <property type="match status" value="1"/>
</dbReference>
<dbReference type="PROSITE" id="PS51819">
    <property type="entry name" value="VOC"/>
    <property type="match status" value="1"/>
</dbReference>
<dbReference type="InterPro" id="IPR004360">
    <property type="entry name" value="Glyas_Fos-R_dOase_dom"/>
</dbReference>
<gene>
    <name evidence="2" type="ORF">MOP44_08285</name>
</gene>
<organism evidence="2 3">
    <name type="scientific">Occallatibacter riparius</name>
    <dbReference type="NCBI Taxonomy" id="1002689"/>
    <lineage>
        <taxon>Bacteria</taxon>
        <taxon>Pseudomonadati</taxon>
        <taxon>Acidobacteriota</taxon>
        <taxon>Terriglobia</taxon>
        <taxon>Terriglobales</taxon>
        <taxon>Acidobacteriaceae</taxon>
        <taxon>Occallatibacter</taxon>
    </lineage>
</organism>
<name>A0A9J7BTK8_9BACT</name>